<evidence type="ECO:0000313" key="1">
    <source>
        <dbReference type="EMBL" id="KAH3835248.1"/>
    </source>
</evidence>
<dbReference type="EMBL" id="JAIWYP010000004">
    <property type="protein sequence ID" value="KAH3835248.1"/>
    <property type="molecule type" value="Genomic_DNA"/>
</dbReference>
<protein>
    <submittedName>
        <fullName evidence="1">Uncharacterized protein</fullName>
    </submittedName>
</protein>
<proteinExistence type="predicted"/>
<name>A0A9D4K941_DREPO</name>
<organism evidence="1 2">
    <name type="scientific">Dreissena polymorpha</name>
    <name type="common">Zebra mussel</name>
    <name type="synonym">Mytilus polymorpha</name>
    <dbReference type="NCBI Taxonomy" id="45954"/>
    <lineage>
        <taxon>Eukaryota</taxon>
        <taxon>Metazoa</taxon>
        <taxon>Spiralia</taxon>
        <taxon>Lophotrochozoa</taxon>
        <taxon>Mollusca</taxon>
        <taxon>Bivalvia</taxon>
        <taxon>Autobranchia</taxon>
        <taxon>Heteroconchia</taxon>
        <taxon>Euheterodonta</taxon>
        <taxon>Imparidentia</taxon>
        <taxon>Neoheterodontei</taxon>
        <taxon>Myida</taxon>
        <taxon>Dreissenoidea</taxon>
        <taxon>Dreissenidae</taxon>
        <taxon>Dreissena</taxon>
    </lineage>
</organism>
<keyword evidence="2" id="KW-1185">Reference proteome</keyword>
<dbReference type="Proteomes" id="UP000828390">
    <property type="component" value="Unassembled WGS sequence"/>
</dbReference>
<gene>
    <name evidence="1" type="ORF">DPMN_108596</name>
</gene>
<reference evidence="1" key="2">
    <citation type="submission" date="2020-11" db="EMBL/GenBank/DDBJ databases">
        <authorList>
            <person name="McCartney M.A."/>
            <person name="Auch B."/>
            <person name="Kono T."/>
            <person name="Mallez S."/>
            <person name="Becker A."/>
            <person name="Gohl D.M."/>
            <person name="Silverstein K.A.T."/>
            <person name="Koren S."/>
            <person name="Bechman K.B."/>
            <person name="Herman A."/>
            <person name="Abrahante J.E."/>
            <person name="Garbe J."/>
        </authorList>
    </citation>
    <scope>NUCLEOTIDE SEQUENCE</scope>
    <source>
        <strain evidence="1">Duluth1</strain>
        <tissue evidence="1">Whole animal</tissue>
    </source>
</reference>
<accession>A0A9D4K941</accession>
<sequence length="159" mass="18315">MRGGLREKKAKYTEMLEASNQRGWRNWLFPIEVGARGFCEQSVCQLMSAIGSTDRDRRRTIQKMPRCRTVSVCRIMSAIGSTGRDRRWTIQKMPRCRTVDELAVAEARQNGRSRAIDIYRSYGGPNLPRCPWFKGETLTTEGLHADDECRSTIHNHHKT</sequence>
<evidence type="ECO:0000313" key="2">
    <source>
        <dbReference type="Proteomes" id="UP000828390"/>
    </source>
</evidence>
<reference evidence="1" key="1">
    <citation type="journal article" date="2019" name="bioRxiv">
        <title>The Genome of the Zebra Mussel, Dreissena polymorpha: A Resource for Invasive Species Research.</title>
        <authorList>
            <person name="McCartney M.A."/>
            <person name="Auch B."/>
            <person name="Kono T."/>
            <person name="Mallez S."/>
            <person name="Zhang Y."/>
            <person name="Obille A."/>
            <person name="Becker A."/>
            <person name="Abrahante J.E."/>
            <person name="Garbe J."/>
            <person name="Badalamenti J.P."/>
            <person name="Herman A."/>
            <person name="Mangelson H."/>
            <person name="Liachko I."/>
            <person name="Sullivan S."/>
            <person name="Sone E.D."/>
            <person name="Koren S."/>
            <person name="Silverstein K.A.T."/>
            <person name="Beckman K.B."/>
            <person name="Gohl D.M."/>
        </authorList>
    </citation>
    <scope>NUCLEOTIDE SEQUENCE</scope>
    <source>
        <strain evidence="1">Duluth1</strain>
        <tissue evidence="1">Whole animal</tissue>
    </source>
</reference>
<comment type="caution">
    <text evidence="1">The sequence shown here is derived from an EMBL/GenBank/DDBJ whole genome shotgun (WGS) entry which is preliminary data.</text>
</comment>
<dbReference type="AlphaFoldDB" id="A0A9D4K941"/>